<evidence type="ECO:0000313" key="2">
    <source>
        <dbReference type="Proteomes" id="UP000737555"/>
    </source>
</evidence>
<dbReference type="RefSeq" id="WP_074174882.1">
    <property type="nucleotide sequence ID" value="NZ_JAHAVR010000002.1"/>
</dbReference>
<reference evidence="1" key="1">
    <citation type="submission" date="2020-05" db="EMBL/GenBank/DDBJ databases">
        <title>The first insight into the ecology of ammonia-tolerant syntrophic propionate oxidizing bacteria.</title>
        <authorList>
            <person name="Singh A."/>
            <person name="Schnurer A."/>
            <person name="Westerholm M."/>
        </authorList>
    </citation>
    <scope>NUCLEOTIDE SEQUENCE</scope>
    <source>
        <strain evidence="1">MAG54</strain>
    </source>
</reference>
<dbReference type="Proteomes" id="UP000737555">
    <property type="component" value="Unassembled WGS sequence"/>
</dbReference>
<name>A0A7K4C1T6_9EURY</name>
<protein>
    <submittedName>
        <fullName evidence="1">Uncharacterized protein</fullName>
    </submittedName>
</protein>
<evidence type="ECO:0000313" key="1">
    <source>
        <dbReference type="EMBL" id="NQS78158.1"/>
    </source>
</evidence>
<gene>
    <name evidence="1" type="ORF">HQQ74_05540</name>
</gene>
<accession>A0A7K4C1T6</accession>
<proteinExistence type="predicted"/>
<dbReference type="AlphaFoldDB" id="A0A7K4C1T6"/>
<sequence>MSGYPDNRRIAIKPYVYNAKKRFYGRAEIDPIRAKMDFTQIVDEVVAQFTPWPDTKVTIKIDIEAEDQNGFDENLQRAIRENCAVLEIDQAEFEGE</sequence>
<comment type="caution">
    <text evidence="1">The sequence shown here is derived from an EMBL/GenBank/DDBJ whole genome shotgun (WGS) entry which is preliminary data.</text>
</comment>
<dbReference type="EMBL" id="JABMJE010000060">
    <property type="protein sequence ID" value="NQS78158.1"/>
    <property type="molecule type" value="Genomic_DNA"/>
</dbReference>
<organism evidence="1 2">
    <name type="scientific">Methanoculleus bourgensis</name>
    <dbReference type="NCBI Taxonomy" id="83986"/>
    <lineage>
        <taxon>Archaea</taxon>
        <taxon>Methanobacteriati</taxon>
        <taxon>Methanobacteriota</taxon>
        <taxon>Stenosarchaea group</taxon>
        <taxon>Methanomicrobia</taxon>
        <taxon>Methanomicrobiales</taxon>
        <taxon>Methanomicrobiaceae</taxon>
        <taxon>Methanoculleus</taxon>
    </lineage>
</organism>